<dbReference type="AlphaFoldDB" id="A0A516X7C2"/>
<evidence type="ECO:0000256" key="5">
    <source>
        <dbReference type="ARBA" id="ARBA00023136"/>
    </source>
</evidence>
<dbReference type="GO" id="GO:0005886">
    <property type="term" value="C:plasma membrane"/>
    <property type="evidence" value="ECO:0007669"/>
    <property type="project" value="UniProtKB-SubCell"/>
</dbReference>
<evidence type="ECO:0000256" key="4">
    <source>
        <dbReference type="ARBA" id="ARBA00022989"/>
    </source>
</evidence>
<dbReference type="InterPro" id="IPR018076">
    <property type="entry name" value="T2SS_GspF_dom"/>
</dbReference>
<keyword evidence="2" id="KW-1003">Cell membrane</keyword>
<evidence type="ECO:0000256" key="1">
    <source>
        <dbReference type="ARBA" id="ARBA00004651"/>
    </source>
</evidence>
<reference evidence="7 8" key="2">
    <citation type="submission" date="2019-07" db="EMBL/GenBank/DDBJ databases">
        <authorList>
            <person name="Huang Y."/>
        </authorList>
    </citation>
    <scope>NUCLEOTIDE SEQUENCE [LARGE SCALE GENOMIC DNA]</scope>
    <source>
        <strain evidence="7 8">HY188</strain>
    </source>
</reference>
<keyword evidence="8" id="KW-1185">Reference proteome</keyword>
<feature type="domain" description="Type II secretion system protein GspF" evidence="6">
    <location>
        <begin position="54"/>
        <end position="165"/>
    </location>
</feature>
<keyword evidence="5" id="KW-0472">Membrane</keyword>
<name>A0A516X7C2_9ACTN</name>
<evidence type="ECO:0000313" key="7">
    <source>
        <dbReference type="EMBL" id="QDQ98967.1"/>
    </source>
</evidence>
<dbReference type="PANTHER" id="PTHR35007:SF3">
    <property type="entry name" value="POSSIBLE CONSERVED ALANINE RICH MEMBRANE PROTEIN"/>
    <property type="match status" value="1"/>
</dbReference>
<dbReference type="OrthoDB" id="3267562at2"/>
<gene>
    <name evidence="7" type="ORF">FO059_02725</name>
</gene>
<dbReference type="EMBL" id="CP041765">
    <property type="protein sequence ID" value="QDQ98967.1"/>
    <property type="molecule type" value="Genomic_DNA"/>
</dbReference>
<dbReference type="Proteomes" id="UP000317344">
    <property type="component" value="Chromosome"/>
</dbReference>
<organism evidence="7 8">
    <name type="scientific">Tomitella fengzijianii</name>
    <dbReference type="NCBI Taxonomy" id="2597660"/>
    <lineage>
        <taxon>Bacteria</taxon>
        <taxon>Bacillati</taxon>
        <taxon>Actinomycetota</taxon>
        <taxon>Actinomycetes</taxon>
        <taxon>Mycobacteriales</taxon>
        <taxon>Tomitella</taxon>
    </lineage>
</organism>
<proteinExistence type="predicted"/>
<accession>A0A516X7C2</accession>
<dbReference type="Pfam" id="PF00482">
    <property type="entry name" value="T2SSF"/>
    <property type="match status" value="1"/>
</dbReference>
<evidence type="ECO:0000313" key="8">
    <source>
        <dbReference type="Proteomes" id="UP000317344"/>
    </source>
</evidence>
<protein>
    <submittedName>
        <fullName evidence="7">Type II secretion system F family protein</fullName>
    </submittedName>
</protein>
<evidence type="ECO:0000256" key="3">
    <source>
        <dbReference type="ARBA" id="ARBA00022692"/>
    </source>
</evidence>
<keyword evidence="4" id="KW-1133">Transmembrane helix</keyword>
<evidence type="ECO:0000259" key="6">
    <source>
        <dbReference type="Pfam" id="PF00482"/>
    </source>
</evidence>
<keyword evidence="3" id="KW-0812">Transmembrane</keyword>
<dbReference type="PANTHER" id="PTHR35007">
    <property type="entry name" value="INTEGRAL MEMBRANE PROTEIN-RELATED"/>
    <property type="match status" value="1"/>
</dbReference>
<reference evidence="7 8" key="1">
    <citation type="submission" date="2019-07" db="EMBL/GenBank/DDBJ databases">
        <title>Tomitella cavernea sp. nov., an actinomycete isolated from soil.</title>
        <authorList>
            <person name="Cheng J."/>
        </authorList>
    </citation>
    <scope>NUCLEOTIDE SEQUENCE [LARGE SCALE GENOMIC DNA]</scope>
    <source>
        <strain evidence="7 8">HY188</strain>
    </source>
</reference>
<dbReference type="RefSeq" id="WP_143910371.1">
    <property type="nucleotide sequence ID" value="NZ_CP041765.1"/>
</dbReference>
<comment type="subcellular location">
    <subcellularLocation>
        <location evidence="1">Cell membrane</location>
        <topology evidence="1">Multi-pass membrane protein</topology>
    </subcellularLocation>
</comment>
<dbReference type="KEGG" id="toy:FO059_02725"/>
<evidence type="ECO:0000256" key="2">
    <source>
        <dbReference type="ARBA" id="ARBA00022475"/>
    </source>
</evidence>
<sequence>MWATRRWVARVVPDDPLAVAAALDLLAACLQAGLAVPDAAVAAAQVCDPVALNSAGLARDTAARGGHFGAAPRLATALRRVADLLSLGGDPADAWEVLAAEKGLEPMARLARRSADSGASLASEAGRLADDFRTRAADSAVASAEKAGVAIAGPLGVCFLPAFVCLGIAPVIVGLAGDILGGGLGAP</sequence>